<dbReference type="RefSeq" id="WP_314279802.1">
    <property type="nucleotide sequence ID" value="NZ_JAVVDO010000002.1"/>
</dbReference>
<evidence type="ECO:0000256" key="2">
    <source>
        <dbReference type="ARBA" id="ARBA00008335"/>
    </source>
</evidence>
<feature type="domain" description="Major facilitator superfamily (MFS) profile" evidence="9">
    <location>
        <begin position="26"/>
        <end position="409"/>
    </location>
</feature>
<keyword evidence="6 8" id="KW-1133">Transmembrane helix</keyword>
<sequence>MTTDTAPIQDGGAPPAPAFIEGGTPEFRRVNLAMLAAGFSTFALMYCVQPLMPVFSEEFGVSAASASLSLSLTTGLLAVSMLVASTLSEAMGRKPVMLFSLLVSAILTVVSALVPSWHQFLLLRALQGITFSGLPAVAMAYVSEEVHPKSSGYAMGLYISGSALGGMGGRVITGLIADLGSWRLAVGVIGLLGLAAAVAFWRLLPPSRQFAPRSARPRELVANFLVHLRDPGLPWLFLEGFLLMGGLVTVYNYIGYRLLAPPFGLSQAVVGMIFTVYLVGIVSSTVSGRLADRLGRRRVFWAIVLAMLAGVALTLSASLAVVILGIAVTTFGFFGAHSIASSWVGRRARRGRAQASSLYLFCYYMGSSVAGSLGGLAWASHGWPGVVAMVGGMLLVALLAAFRLAMLKPLPEA</sequence>
<protein>
    <submittedName>
        <fullName evidence="10">MFS transporter</fullName>
    </submittedName>
</protein>
<dbReference type="PANTHER" id="PTHR43271:SF1">
    <property type="entry name" value="INNER MEMBRANE TRANSPORT PROTEIN YNFM"/>
    <property type="match status" value="1"/>
</dbReference>
<feature type="transmembrane region" description="Helical" evidence="8">
    <location>
        <begin position="235"/>
        <end position="254"/>
    </location>
</feature>
<comment type="subcellular location">
    <subcellularLocation>
        <location evidence="1">Cell membrane</location>
        <topology evidence="1">Multi-pass membrane protein</topology>
    </subcellularLocation>
</comment>
<dbReference type="Pfam" id="PF07690">
    <property type="entry name" value="MFS_1"/>
    <property type="match status" value="2"/>
</dbReference>
<dbReference type="InterPro" id="IPR011701">
    <property type="entry name" value="MFS"/>
</dbReference>
<evidence type="ECO:0000256" key="5">
    <source>
        <dbReference type="ARBA" id="ARBA00022692"/>
    </source>
</evidence>
<feature type="transmembrane region" description="Helical" evidence="8">
    <location>
        <begin position="357"/>
        <end position="379"/>
    </location>
</feature>
<dbReference type="CDD" id="cd17324">
    <property type="entry name" value="MFS_NepI_like"/>
    <property type="match status" value="1"/>
</dbReference>
<feature type="transmembrane region" description="Helical" evidence="8">
    <location>
        <begin position="154"/>
        <end position="176"/>
    </location>
</feature>
<gene>
    <name evidence="10" type="ORF">RQ831_02005</name>
</gene>
<evidence type="ECO:0000256" key="8">
    <source>
        <dbReference type="SAM" id="Phobius"/>
    </source>
</evidence>
<keyword evidence="11" id="KW-1185">Reference proteome</keyword>
<feature type="transmembrane region" description="Helical" evidence="8">
    <location>
        <begin position="385"/>
        <end position="405"/>
    </location>
</feature>
<evidence type="ECO:0000313" key="10">
    <source>
        <dbReference type="EMBL" id="MDT8329807.1"/>
    </source>
</evidence>
<dbReference type="PROSITE" id="PS00216">
    <property type="entry name" value="SUGAR_TRANSPORT_1"/>
    <property type="match status" value="2"/>
</dbReference>
<evidence type="ECO:0000313" key="11">
    <source>
        <dbReference type="Proteomes" id="UP001258945"/>
    </source>
</evidence>
<dbReference type="SUPFAM" id="SSF103473">
    <property type="entry name" value="MFS general substrate transporter"/>
    <property type="match status" value="1"/>
</dbReference>
<keyword evidence="4" id="KW-1003">Cell membrane</keyword>
<dbReference type="InterPro" id="IPR005829">
    <property type="entry name" value="Sugar_transporter_CS"/>
</dbReference>
<comment type="similarity">
    <text evidence="2">Belongs to the major facilitator superfamily.</text>
</comment>
<feature type="transmembrane region" description="Helical" evidence="8">
    <location>
        <begin position="64"/>
        <end position="84"/>
    </location>
</feature>
<keyword evidence="7 8" id="KW-0472">Membrane</keyword>
<organism evidence="10 11">
    <name type="scientific">Roseomonas gilardii</name>
    <dbReference type="NCBI Taxonomy" id="257708"/>
    <lineage>
        <taxon>Bacteria</taxon>
        <taxon>Pseudomonadati</taxon>
        <taxon>Pseudomonadota</taxon>
        <taxon>Alphaproteobacteria</taxon>
        <taxon>Acetobacterales</taxon>
        <taxon>Roseomonadaceae</taxon>
        <taxon>Roseomonas</taxon>
    </lineage>
</organism>
<keyword evidence="5 8" id="KW-0812">Transmembrane</keyword>
<evidence type="ECO:0000256" key="3">
    <source>
        <dbReference type="ARBA" id="ARBA00022448"/>
    </source>
</evidence>
<feature type="transmembrane region" description="Helical" evidence="8">
    <location>
        <begin position="120"/>
        <end position="142"/>
    </location>
</feature>
<evidence type="ECO:0000256" key="4">
    <source>
        <dbReference type="ARBA" id="ARBA00022475"/>
    </source>
</evidence>
<feature type="transmembrane region" description="Helical" evidence="8">
    <location>
        <begin position="182"/>
        <end position="204"/>
    </location>
</feature>
<dbReference type="Proteomes" id="UP001258945">
    <property type="component" value="Unassembled WGS sequence"/>
</dbReference>
<feature type="transmembrane region" description="Helical" evidence="8">
    <location>
        <begin position="323"/>
        <end position="345"/>
    </location>
</feature>
<evidence type="ECO:0000256" key="7">
    <source>
        <dbReference type="ARBA" id="ARBA00023136"/>
    </source>
</evidence>
<dbReference type="EMBL" id="JAVVDO010000002">
    <property type="protein sequence ID" value="MDT8329807.1"/>
    <property type="molecule type" value="Genomic_DNA"/>
</dbReference>
<evidence type="ECO:0000256" key="1">
    <source>
        <dbReference type="ARBA" id="ARBA00004651"/>
    </source>
</evidence>
<dbReference type="InterPro" id="IPR020846">
    <property type="entry name" value="MFS_dom"/>
</dbReference>
<feature type="transmembrane region" description="Helical" evidence="8">
    <location>
        <begin position="299"/>
        <end position="317"/>
    </location>
</feature>
<evidence type="ECO:0000256" key="6">
    <source>
        <dbReference type="ARBA" id="ARBA00022989"/>
    </source>
</evidence>
<evidence type="ECO:0000259" key="9">
    <source>
        <dbReference type="PROSITE" id="PS50850"/>
    </source>
</evidence>
<dbReference type="Gene3D" id="1.20.1250.20">
    <property type="entry name" value="MFS general substrate transporter like domains"/>
    <property type="match status" value="1"/>
</dbReference>
<reference evidence="10 11" key="1">
    <citation type="journal article" date="2019" name="Microb. Pathog.">
        <title>Comparison of VITEK 2, MALDI-TOF MS, 16S rRNA gene sequencing, and whole-genome sequencing for identification of Roseomonas mucosa.</title>
        <authorList>
            <person name="Rudolph W.W."/>
            <person name="Gunzer F."/>
            <person name="Trauth M."/>
            <person name="Bunk B."/>
            <person name="Bigge R."/>
            <person name="Schrottner P."/>
        </authorList>
    </citation>
    <scope>NUCLEOTIDE SEQUENCE [LARGE SCALE GENOMIC DNA]</scope>
    <source>
        <strain evidence="10 11">DSM 103800</strain>
    </source>
</reference>
<proteinExistence type="inferred from homology"/>
<accession>A0ABU3MAC2</accession>
<name>A0ABU3MAC2_9PROT</name>
<keyword evidence="3" id="KW-0813">Transport</keyword>
<feature type="transmembrane region" description="Helical" evidence="8">
    <location>
        <begin position="266"/>
        <end position="287"/>
    </location>
</feature>
<dbReference type="PROSITE" id="PS50850">
    <property type="entry name" value="MFS"/>
    <property type="match status" value="1"/>
</dbReference>
<dbReference type="InterPro" id="IPR036259">
    <property type="entry name" value="MFS_trans_sf"/>
</dbReference>
<dbReference type="PANTHER" id="PTHR43271">
    <property type="entry name" value="BLL2771 PROTEIN"/>
    <property type="match status" value="1"/>
</dbReference>
<feature type="transmembrane region" description="Helical" evidence="8">
    <location>
        <begin position="32"/>
        <end position="52"/>
    </location>
</feature>
<comment type="caution">
    <text evidence="10">The sequence shown here is derived from an EMBL/GenBank/DDBJ whole genome shotgun (WGS) entry which is preliminary data.</text>
</comment>
<feature type="transmembrane region" description="Helical" evidence="8">
    <location>
        <begin position="96"/>
        <end position="114"/>
    </location>
</feature>